<dbReference type="EMBL" id="JAEMNX010000015">
    <property type="protein sequence ID" value="MBJ7538628.1"/>
    <property type="molecule type" value="Genomic_DNA"/>
</dbReference>
<accession>A0A934N360</accession>
<dbReference type="RefSeq" id="WP_199469037.1">
    <property type="nucleotide sequence ID" value="NZ_JAEMNX010000015.1"/>
</dbReference>
<reference evidence="1" key="1">
    <citation type="submission" date="2020-12" db="EMBL/GenBank/DDBJ databases">
        <title>Marinomonas arctica sp. nov., a psychrotolerant bacterium isolated from the Arctic.</title>
        <authorList>
            <person name="Zhang Y."/>
        </authorList>
    </citation>
    <scope>NUCLEOTIDE SEQUENCE</scope>
    <source>
        <strain evidence="1">C1424</strain>
    </source>
</reference>
<evidence type="ECO:0000313" key="2">
    <source>
        <dbReference type="Proteomes" id="UP000628710"/>
    </source>
</evidence>
<gene>
    <name evidence="1" type="ORF">I8J31_13160</name>
</gene>
<comment type="caution">
    <text evidence="1">The sequence shown here is derived from an EMBL/GenBank/DDBJ whole genome shotgun (WGS) entry which is preliminary data.</text>
</comment>
<organism evidence="1 2">
    <name type="scientific">Marinomonas transparens</name>
    <dbReference type="NCBI Taxonomy" id="2795388"/>
    <lineage>
        <taxon>Bacteria</taxon>
        <taxon>Pseudomonadati</taxon>
        <taxon>Pseudomonadota</taxon>
        <taxon>Gammaproteobacteria</taxon>
        <taxon>Oceanospirillales</taxon>
        <taxon>Oceanospirillaceae</taxon>
        <taxon>Marinomonas</taxon>
    </lineage>
</organism>
<keyword evidence="2" id="KW-1185">Reference proteome</keyword>
<proteinExistence type="predicted"/>
<sequence length="50" mass="5497">MHDKIRRVALEREALLLGGLAPEELDTLVVVLQKLNARVGLVNAYEPSEG</sequence>
<dbReference type="AlphaFoldDB" id="A0A934N360"/>
<protein>
    <submittedName>
        <fullName evidence="1">Uncharacterized protein</fullName>
    </submittedName>
</protein>
<dbReference type="Proteomes" id="UP000628710">
    <property type="component" value="Unassembled WGS sequence"/>
</dbReference>
<evidence type="ECO:0000313" key="1">
    <source>
        <dbReference type="EMBL" id="MBJ7538628.1"/>
    </source>
</evidence>
<name>A0A934N360_9GAMM</name>